<accession>A0ABS5TXZ6</accession>
<dbReference type="Pfam" id="PF19279">
    <property type="entry name" value="YegS_C"/>
    <property type="match status" value="1"/>
</dbReference>
<feature type="domain" description="DAGKc" evidence="10">
    <location>
        <begin position="66"/>
        <end position="145"/>
    </location>
</feature>
<keyword evidence="8" id="KW-1208">Phospholipid metabolism</keyword>
<dbReference type="SMART" id="SM00046">
    <property type="entry name" value="DAGKc"/>
    <property type="match status" value="1"/>
</dbReference>
<evidence type="ECO:0000256" key="2">
    <source>
        <dbReference type="ARBA" id="ARBA00005983"/>
    </source>
</evidence>
<dbReference type="Pfam" id="PF00781">
    <property type="entry name" value="DAGK_cat"/>
    <property type="match status" value="1"/>
</dbReference>
<evidence type="ECO:0000256" key="6">
    <source>
        <dbReference type="ARBA" id="ARBA00022840"/>
    </source>
</evidence>
<keyword evidence="5 11" id="KW-0418">Kinase</keyword>
<dbReference type="Gene3D" id="2.60.200.40">
    <property type="match status" value="1"/>
</dbReference>
<proteinExistence type="inferred from homology"/>
<gene>
    <name evidence="11" type="ORF">KIN34_06935</name>
</gene>
<keyword evidence="7" id="KW-0594">Phospholipid biosynthesis</keyword>
<evidence type="ECO:0000256" key="3">
    <source>
        <dbReference type="ARBA" id="ARBA00022679"/>
    </source>
</evidence>
<evidence type="ECO:0000256" key="1">
    <source>
        <dbReference type="ARBA" id="ARBA00001946"/>
    </source>
</evidence>
<evidence type="ECO:0000313" key="11">
    <source>
        <dbReference type="EMBL" id="MBT0994020.1"/>
    </source>
</evidence>
<dbReference type="PANTHER" id="PTHR12358">
    <property type="entry name" value="SPHINGOSINE KINASE"/>
    <property type="match status" value="1"/>
</dbReference>
<dbReference type="PROSITE" id="PS50146">
    <property type="entry name" value="DAGK"/>
    <property type="match status" value="1"/>
</dbReference>
<keyword evidence="7" id="KW-0444">Lipid biosynthesis</keyword>
<dbReference type="InterPro" id="IPR001206">
    <property type="entry name" value="Diacylglycerol_kinase_cat_dom"/>
</dbReference>
<keyword evidence="6" id="KW-0067">ATP-binding</keyword>
<evidence type="ECO:0000313" key="12">
    <source>
        <dbReference type="Proteomes" id="UP000722125"/>
    </source>
</evidence>
<dbReference type="InterPro" id="IPR017438">
    <property type="entry name" value="ATP-NAD_kinase_N"/>
</dbReference>
<dbReference type="Gene3D" id="3.40.50.10330">
    <property type="entry name" value="Probable inorganic polyphosphate/atp-NAD kinase, domain 1"/>
    <property type="match status" value="1"/>
</dbReference>
<dbReference type="InterPro" id="IPR050187">
    <property type="entry name" value="Lipid_Phosphate_FormReg"/>
</dbReference>
<dbReference type="SUPFAM" id="SSF111331">
    <property type="entry name" value="NAD kinase/diacylglycerol kinase-like"/>
    <property type="match status" value="1"/>
</dbReference>
<keyword evidence="12" id="KW-1185">Reference proteome</keyword>
<name>A0ABS5TXZ6_9CELL</name>
<keyword evidence="4" id="KW-0547">Nucleotide-binding</keyword>
<keyword evidence="3" id="KW-0808">Transferase</keyword>
<sequence>MNTSTQSAPAVDPTAGGPRSALVVNTNRVEDADVLRTRIEERVAAAGWPAPAWFETSAEDPGKGQAEQAVADGAEVVIVCGGDGTVRSAIEGLVGTDAALAILPGGTGNLLAANLGIPTDLDDALEVVLTGSRRTIDVGEIEGQAFAIMAGMGFDAQVMSAAPTALKARAGWLAYVVGAFKHLAEREMHVQIRLDDDEPITRHARTVLVGNVGRLQGGLVLMPDAQAANGSLDVAVVAPRNIGHWLQLVVGVALRRERVPRRELFRAERVRVRSDRPQPRQVDGDLIDDGRTLDVRVRPGCLNICVPAEA</sequence>
<keyword evidence="7" id="KW-0443">Lipid metabolism</keyword>
<reference evidence="11 12" key="1">
    <citation type="submission" date="2021-05" db="EMBL/GenBank/DDBJ databases">
        <title>Description of Cellulomonas sp. DKR-3 sp. nov.</title>
        <authorList>
            <person name="Dahal R.H."/>
            <person name="Chaudhary D.K."/>
        </authorList>
    </citation>
    <scope>NUCLEOTIDE SEQUENCE [LARGE SCALE GENOMIC DNA]</scope>
    <source>
        <strain evidence="11 12">DKR-3</strain>
    </source>
</reference>
<dbReference type="PANTHER" id="PTHR12358:SF106">
    <property type="entry name" value="LIPID KINASE YEGS"/>
    <property type="match status" value="1"/>
</dbReference>
<organism evidence="11 12">
    <name type="scientific">Cellulomonas fulva</name>
    <dbReference type="NCBI Taxonomy" id="2835530"/>
    <lineage>
        <taxon>Bacteria</taxon>
        <taxon>Bacillati</taxon>
        <taxon>Actinomycetota</taxon>
        <taxon>Actinomycetes</taxon>
        <taxon>Micrococcales</taxon>
        <taxon>Cellulomonadaceae</taxon>
        <taxon>Cellulomonas</taxon>
    </lineage>
</organism>
<evidence type="ECO:0000256" key="9">
    <source>
        <dbReference type="SAM" id="MobiDB-lite"/>
    </source>
</evidence>
<evidence type="ECO:0000256" key="7">
    <source>
        <dbReference type="ARBA" id="ARBA00023209"/>
    </source>
</evidence>
<dbReference type="GO" id="GO:0016301">
    <property type="term" value="F:kinase activity"/>
    <property type="evidence" value="ECO:0007669"/>
    <property type="project" value="UniProtKB-KW"/>
</dbReference>
<comment type="cofactor">
    <cofactor evidence="1">
        <name>Mg(2+)</name>
        <dbReference type="ChEBI" id="CHEBI:18420"/>
    </cofactor>
</comment>
<protein>
    <submittedName>
        <fullName evidence="11">Diacylglycerol kinase</fullName>
    </submittedName>
</protein>
<dbReference type="InterPro" id="IPR016064">
    <property type="entry name" value="NAD/diacylglycerol_kinase_sf"/>
</dbReference>
<evidence type="ECO:0000256" key="8">
    <source>
        <dbReference type="ARBA" id="ARBA00023264"/>
    </source>
</evidence>
<feature type="region of interest" description="Disordered" evidence="9">
    <location>
        <begin position="1"/>
        <end position="20"/>
    </location>
</feature>
<dbReference type="RefSeq" id="WP_214348495.1">
    <property type="nucleotide sequence ID" value="NZ_JAHBOH010000001.1"/>
</dbReference>
<evidence type="ECO:0000256" key="4">
    <source>
        <dbReference type="ARBA" id="ARBA00022741"/>
    </source>
</evidence>
<dbReference type="InterPro" id="IPR045540">
    <property type="entry name" value="YegS/DAGK_C"/>
</dbReference>
<dbReference type="Proteomes" id="UP000722125">
    <property type="component" value="Unassembled WGS sequence"/>
</dbReference>
<comment type="caution">
    <text evidence="11">The sequence shown here is derived from an EMBL/GenBank/DDBJ whole genome shotgun (WGS) entry which is preliminary data.</text>
</comment>
<evidence type="ECO:0000259" key="10">
    <source>
        <dbReference type="PROSITE" id="PS50146"/>
    </source>
</evidence>
<comment type="similarity">
    <text evidence="2">Belongs to the diacylglycerol/lipid kinase family.</text>
</comment>
<evidence type="ECO:0000256" key="5">
    <source>
        <dbReference type="ARBA" id="ARBA00022777"/>
    </source>
</evidence>
<dbReference type="EMBL" id="JAHBOH010000001">
    <property type="protein sequence ID" value="MBT0994020.1"/>
    <property type="molecule type" value="Genomic_DNA"/>
</dbReference>